<keyword evidence="3" id="KW-1185">Reference proteome</keyword>
<dbReference type="AlphaFoldDB" id="A0A9P9G3A9"/>
<sequence length="128" mass="14167">MVDFALVLTPDKDLEALIDLIANSSPEATINHTVYFALKTRPSPVFIETKTASGNIESANVVDGVWTLMFAVDGEDNKIHIFDQDMRIGNSGTILGMYQLQAAFSVISAWIEGDFKMWITRILRTASI</sequence>
<dbReference type="EMBL" id="JAGTJS010000033">
    <property type="protein sequence ID" value="KAH7231443.1"/>
    <property type="molecule type" value="Genomic_DNA"/>
</dbReference>
<dbReference type="Proteomes" id="UP000736672">
    <property type="component" value="Unassembled WGS sequence"/>
</dbReference>
<protein>
    <recommendedName>
        <fullName evidence="1">PD-(D/E)XK nuclease-like domain-containing protein</fullName>
    </recommendedName>
</protein>
<gene>
    <name evidence="2" type="ORF">B0J15DRAFT_518030</name>
</gene>
<comment type="caution">
    <text evidence="2">The sequence shown here is derived from an EMBL/GenBank/DDBJ whole genome shotgun (WGS) entry which is preliminary data.</text>
</comment>
<dbReference type="Pfam" id="PF20516">
    <property type="entry name" value="PDDEXK_12"/>
    <property type="match status" value="1"/>
</dbReference>
<organism evidence="2 3">
    <name type="scientific">Fusarium solani</name>
    <name type="common">Filamentous fungus</name>
    <dbReference type="NCBI Taxonomy" id="169388"/>
    <lineage>
        <taxon>Eukaryota</taxon>
        <taxon>Fungi</taxon>
        <taxon>Dikarya</taxon>
        <taxon>Ascomycota</taxon>
        <taxon>Pezizomycotina</taxon>
        <taxon>Sordariomycetes</taxon>
        <taxon>Hypocreomycetidae</taxon>
        <taxon>Hypocreales</taxon>
        <taxon>Nectriaceae</taxon>
        <taxon>Fusarium</taxon>
        <taxon>Fusarium solani species complex</taxon>
    </lineage>
</organism>
<name>A0A9P9G3A9_FUSSL</name>
<evidence type="ECO:0000313" key="2">
    <source>
        <dbReference type="EMBL" id="KAH7231443.1"/>
    </source>
</evidence>
<evidence type="ECO:0000313" key="3">
    <source>
        <dbReference type="Proteomes" id="UP000736672"/>
    </source>
</evidence>
<evidence type="ECO:0000259" key="1">
    <source>
        <dbReference type="Pfam" id="PF20516"/>
    </source>
</evidence>
<dbReference type="InterPro" id="IPR046797">
    <property type="entry name" value="PDDEXK_12"/>
</dbReference>
<reference evidence="2" key="1">
    <citation type="journal article" date="2021" name="Nat. Commun.">
        <title>Genetic determinants of endophytism in the Arabidopsis root mycobiome.</title>
        <authorList>
            <person name="Mesny F."/>
            <person name="Miyauchi S."/>
            <person name="Thiergart T."/>
            <person name="Pickel B."/>
            <person name="Atanasova L."/>
            <person name="Karlsson M."/>
            <person name="Huettel B."/>
            <person name="Barry K.W."/>
            <person name="Haridas S."/>
            <person name="Chen C."/>
            <person name="Bauer D."/>
            <person name="Andreopoulos W."/>
            <person name="Pangilinan J."/>
            <person name="LaButti K."/>
            <person name="Riley R."/>
            <person name="Lipzen A."/>
            <person name="Clum A."/>
            <person name="Drula E."/>
            <person name="Henrissat B."/>
            <person name="Kohler A."/>
            <person name="Grigoriev I.V."/>
            <person name="Martin F.M."/>
            <person name="Hacquard S."/>
        </authorList>
    </citation>
    <scope>NUCLEOTIDE SEQUENCE</scope>
    <source>
        <strain evidence="2">FSSC 5 MPI-SDFR-AT-0091</strain>
    </source>
</reference>
<proteinExistence type="predicted"/>
<feature type="domain" description="PD-(D/E)XK nuclease-like" evidence="1">
    <location>
        <begin position="1"/>
        <end position="67"/>
    </location>
</feature>
<dbReference type="OrthoDB" id="5244165at2759"/>
<accession>A0A9P9G3A9</accession>